<evidence type="ECO:0000256" key="3">
    <source>
        <dbReference type="ARBA" id="ARBA00022989"/>
    </source>
</evidence>
<keyword evidence="7" id="KW-1185">Reference proteome</keyword>
<evidence type="ECO:0000256" key="2">
    <source>
        <dbReference type="ARBA" id="ARBA00022692"/>
    </source>
</evidence>
<feature type="transmembrane region" description="Helical" evidence="5">
    <location>
        <begin position="103"/>
        <end position="122"/>
    </location>
</feature>
<keyword evidence="3 5" id="KW-1133">Transmembrane helix</keyword>
<dbReference type="EMBL" id="CAUYUJ010018714">
    <property type="protein sequence ID" value="CAK0885740.1"/>
    <property type="molecule type" value="Genomic_DNA"/>
</dbReference>
<organism evidence="6 7">
    <name type="scientific">Prorocentrum cordatum</name>
    <dbReference type="NCBI Taxonomy" id="2364126"/>
    <lineage>
        <taxon>Eukaryota</taxon>
        <taxon>Sar</taxon>
        <taxon>Alveolata</taxon>
        <taxon>Dinophyceae</taxon>
        <taxon>Prorocentrales</taxon>
        <taxon>Prorocentraceae</taxon>
        <taxon>Prorocentrum</taxon>
    </lineage>
</organism>
<sequence>GGGRARGGSGGGRAGWVRRARANSRRPPLLRGLASGAPARRAGPLAAGAMGCVSCLSRSWLSISSAILVLAAIASLTIGIIIGSNKAQDVHSMLEEFAWATKLLIALGVGLLIIGSLGLLGSTRHGASLQFRRCVLFPFFFANLIMLVLFVSVTTGARTANKDTIEAKLEMQCLKDNNHLREALHCEQDEDGDWHVPDELLSYLDYLHWVSVAGFGISGLLMVNLTASFLAATARNADGDDDDSVELADRPFNGMARAAV</sequence>
<gene>
    <name evidence="6" type="ORF">PCOR1329_LOCUS67270</name>
</gene>
<accession>A0ABN9WL52</accession>
<feature type="transmembrane region" description="Helical" evidence="5">
    <location>
        <begin position="134"/>
        <end position="153"/>
    </location>
</feature>
<evidence type="ECO:0000313" key="6">
    <source>
        <dbReference type="EMBL" id="CAK0885740.1"/>
    </source>
</evidence>
<comment type="subcellular location">
    <subcellularLocation>
        <location evidence="1">Membrane</location>
        <topology evidence="1">Multi-pass membrane protein</topology>
    </subcellularLocation>
</comment>
<protein>
    <submittedName>
        <fullName evidence="6">Uncharacterized protein</fullName>
    </submittedName>
</protein>
<dbReference type="Proteomes" id="UP001189429">
    <property type="component" value="Unassembled WGS sequence"/>
</dbReference>
<name>A0ABN9WL52_9DINO</name>
<dbReference type="InterPro" id="IPR018499">
    <property type="entry name" value="Tetraspanin/Peripherin"/>
</dbReference>
<evidence type="ECO:0000256" key="1">
    <source>
        <dbReference type="ARBA" id="ARBA00004141"/>
    </source>
</evidence>
<feature type="transmembrane region" description="Helical" evidence="5">
    <location>
        <begin position="206"/>
        <end position="225"/>
    </location>
</feature>
<dbReference type="Pfam" id="PF00335">
    <property type="entry name" value="Tetraspanin"/>
    <property type="match status" value="1"/>
</dbReference>
<reference evidence="6" key="1">
    <citation type="submission" date="2023-10" db="EMBL/GenBank/DDBJ databases">
        <authorList>
            <person name="Chen Y."/>
            <person name="Shah S."/>
            <person name="Dougan E. K."/>
            <person name="Thang M."/>
            <person name="Chan C."/>
        </authorList>
    </citation>
    <scope>NUCLEOTIDE SEQUENCE [LARGE SCALE GENOMIC DNA]</scope>
</reference>
<evidence type="ECO:0000313" key="7">
    <source>
        <dbReference type="Proteomes" id="UP001189429"/>
    </source>
</evidence>
<evidence type="ECO:0000256" key="4">
    <source>
        <dbReference type="ARBA" id="ARBA00023136"/>
    </source>
</evidence>
<comment type="caution">
    <text evidence="6">The sequence shown here is derived from an EMBL/GenBank/DDBJ whole genome shotgun (WGS) entry which is preliminary data.</text>
</comment>
<keyword evidence="2 5" id="KW-0812">Transmembrane</keyword>
<keyword evidence="4 5" id="KW-0472">Membrane</keyword>
<proteinExistence type="predicted"/>
<evidence type="ECO:0000256" key="5">
    <source>
        <dbReference type="SAM" id="Phobius"/>
    </source>
</evidence>
<feature type="transmembrane region" description="Helical" evidence="5">
    <location>
        <begin position="60"/>
        <end position="83"/>
    </location>
</feature>
<feature type="non-terminal residue" evidence="6">
    <location>
        <position position="1"/>
    </location>
</feature>